<protein>
    <submittedName>
        <fullName evidence="2">Uncharacterized protein</fullName>
    </submittedName>
</protein>
<reference evidence="2" key="1">
    <citation type="journal article" date="2019" name="Sci. Rep.">
        <title>Draft genome of Tanacetum cinerariifolium, the natural source of mosquito coil.</title>
        <authorList>
            <person name="Yamashiro T."/>
            <person name="Shiraishi A."/>
            <person name="Satake H."/>
            <person name="Nakayama K."/>
        </authorList>
    </citation>
    <scope>NUCLEOTIDE SEQUENCE</scope>
</reference>
<feature type="compositionally biased region" description="Acidic residues" evidence="1">
    <location>
        <begin position="64"/>
        <end position="76"/>
    </location>
</feature>
<accession>A0A699GHJ2</accession>
<dbReference type="AlphaFoldDB" id="A0A699GHJ2"/>
<proteinExistence type="predicted"/>
<feature type="compositionally biased region" description="Acidic residues" evidence="1">
    <location>
        <begin position="85"/>
        <end position="115"/>
    </location>
</feature>
<organism evidence="2">
    <name type="scientific">Tanacetum cinerariifolium</name>
    <name type="common">Dalmatian daisy</name>
    <name type="synonym">Chrysanthemum cinerariifolium</name>
    <dbReference type="NCBI Taxonomy" id="118510"/>
    <lineage>
        <taxon>Eukaryota</taxon>
        <taxon>Viridiplantae</taxon>
        <taxon>Streptophyta</taxon>
        <taxon>Embryophyta</taxon>
        <taxon>Tracheophyta</taxon>
        <taxon>Spermatophyta</taxon>
        <taxon>Magnoliopsida</taxon>
        <taxon>eudicotyledons</taxon>
        <taxon>Gunneridae</taxon>
        <taxon>Pentapetalae</taxon>
        <taxon>asterids</taxon>
        <taxon>campanulids</taxon>
        <taxon>Asterales</taxon>
        <taxon>Asteraceae</taxon>
        <taxon>Asteroideae</taxon>
        <taxon>Anthemideae</taxon>
        <taxon>Anthemidinae</taxon>
        <taxon>Tanacetum</taxon>
    </lineage>
</organism>
<name>A0A699GHJ2_TANCI</name>
<feature type="region of interest" description="Disordered" evidence="1">
    <location>
        <begin position="27"/>
        <end position="129"/>
    </location>
</feature>
<dbReference type="EMBL" id="BKCJ010000058">
    <property type="protein sequence ID" value="GEU29309.1"/>
    <property type="molecule type" value="Genomic_DNA"/>
</dbReference>
<sequence length="337" mass="37228">MSSSSTVSYTSIYTDFEPWRFQWVFDEEPEAPKEAPPSPDYVFGPEHPSSPNYMPGPEHPPLPDYEDLEEDPEEDHGDYPADRGDNDDDDECSGDDTDDEDKEASDEEDDDEEEEHLASVESSAVPIDDHIPLAEDIKAFETNESATLPPLLRLCRDEICVRLPSPMAASMEARIAEFASAPTPPSSLTPLSSLLAQITSPPLHVPSPLTTGPSYVEAPLGYRAARIRLRATSPSTHHLSEIPSPPLLLTYTTHRDDIPKANIPLQKRVRFTAPAFGFEVGESLAAAAARQLGLEVATVDDTPRCHMSREVGYGIEDVWDDMLRDMEERAPTLEDLS</sequence>
<gene>
    <name evidence="2" type="ORF">Tci_001287</name>
</gene>
<evidence type="ECO:0000313" key="2">
    <source>
        <dbReference type="EMBL" id="GEU29309.1"/>
    </source>
</evidence>
<comment type="caution">
    <text evidence="2">The sequence shown here is derived from an EMBL/GenBank/DDBJ whole genome shotgun (WGS) entry which is preliminary data.</text>
</comment>
<evidence type="ECO:0000256" key="1">
    <source>
        <dbReference type="SAM" id="MobiDB-lite"/>
    </source>
</evidence>